<dbReference type="InterPro" id="IPR001584">
    <property type="entry name" value="Integrase_cat-core"/>
</dbReference>
<dbReference type="Proteomes" id="UP001151760">
    <property type="component" value="Unassembled WGS sequence"/>
</dbReference>
<keyword evidence="1" id="KW-0378">Hydrolase</keyword>
<gene>
    <name evidence="4" type="ORF">Tco_0625528</name>
</gene>
<dbReference type="Pfam" id="PF13976">
    <property type="entry name" value="gag_pre-integrs"/>
    <property type="match status" value="1"/>
</dbReference>
<sequence length="860" mass="97211">MLSSTRVKPSTSASGSQPSGNTKKDKIQQTPIENVCPLTRITTTTEVPLKKPTALKSDTPKPVVTLVYSRKPKRSKTNVLVVQIVLWYLDSGCSKHMTGDRSQLTNFVNKFLGTVKFKNDHVEKILGYGDYQIRNVTISRVYYVEGLGHNLFSVGQFCDSNLEVAFRQHTCFIRNLEGVDLLTGSRGNNLYTLSLGDMMASSPICLLSKASKTKSWLWHRRLSHLNFGAINHLARHGLVRGLPKLKFEKDHLCSACAMGKSKKKPHKPKSEDTNQEKLYLLHMDLCGPMRVASVNGKKYILVIVDDYSRFTWVKCLRSKDEAPDFIIKFLKMIQVRLKAPVRRIRTDNGTEFVNQTLREYYEKVGISHETSVARSPQQNGVVERRNRTLIEVARTCWIIAKSSIILRGINFDKLTTMASEHSSSGPALHEMTPVIISSGLVPNPLPSTPFVSPSRTDWDLLFQPLFDELINPPSSVDRPAPEVIPPIAEVVAPKPVALTGSTSSTTIDPKENHDLDVAHMNNDPFFGIPILENDYEASSSLDVIPIIVHTSAPNSEHVTKWTKDHPLDNIIGQQNSQSPKGSFNQSKYALESLKKYGMESNDLMDTPMVEKSKLDEDPQEKSEDPHTIVEWWAPLSYADADHAGCQDTRRSTSGSIQNRRNLPRDIPLDSVVVLRYEKKSKSENKGKVPTEMELVLEQTQQGTSYEVSVSVEGVEELKRKVKIKGEKKEALLTLRHKPEHHSDTQVITRNMEILLELTSNKLMVEHAEFDESNTYVLERFDTLVGNPVKDILLKLNLPDHRILKDGGEALGWHLEEIQMTLAHLEKKQTRVRLYTKSFEEIVRTERRDGVANYKRRCHDF</sequence>
<dbReference type="InterPro" id="IPR036397">
    <property type="entry name" value="RNaseH_sf"/>
</dbReference>
<feature type="region of interest" description="Disordered" evidence="2">
    <location>
        <begin position="1"/>
        <end position="29"/>
    </location>
</feature>
<feature type="domain" description="Integrase catalytic" evidence="3">
    <location>
        <begin position="264"/>
        <end position="391"/>
    </location>
</feature>
<name>A0ABQ4WH36_9ASTR</name>
<organism evidence="4 5">
    <name type="scientific">Tanacetum coccineum</name>
    <dbReference type="NCBI Taxonomy" id="301880"/>
    <lineage>
        <taxon>Eukaryota</taxon>
        <taxon>Viridiplantae</taxon>
        <taxon>Streptophyta</taxon>
        <taxon>Embryophyta</taxon>
        <taxon>Tracheophyta</taxon>
        <taxon>Spermatophyta</taxon>
        <taxon>Magnoliopsida</taxon>
        <taxon>eudicotyledons</taxon>
        <taxon>Gunneridae</taxon>
        <taxon>Pentapetalae</taxon>
        <taxon>asterids</taxon>
        <taxon>campanulids</taxon>
        <taxon>Asterales</taxon>
        <taxon>Asteraceae</taxon>
        <taxon>Asteroideae</taxon>
        <taxon>Anthemideae</taxon>
        <taxon>Anthemidinae</taxon>
        <taxon>Tanacetum</taxon>
    </lineage>
</organism>
<dbReference type="PANTHER" id="PTHR42648:SF18">
    <property type="entry name" value="RETROTRANSPOSON, UNCLASSIFIED-LIKE PROTEIN"/>
    <property type="match status" value="1"/>
</dbReference>
<keyword evidence="1" id="KW-0645">Protease</keyword>
<dbReference type="InterPro" id="IPR039537">
    <property type="entry name" value="Retrotran_Ty1/copia-like"/>
</dbReference>
<dbReference type="PANTHER" id="PTHR42648">
    <property type="entry name" value="TRANSPOSASE, PUTATIVE-RELATED"/>
    <property type="match status" value="1"/>
</dbReference>
<evidence type="ECO:0000256" key="2">
    <source>
        <dbReference type="SAM" id="MobiDB-lite"/>
    </source>
</evidence>
<evidence type="ECO:0000313" key="4">
    <source>
        <dbReference type="EMBL" id="GJS52166.1"/>
    </source>
</evidence>
<evidence type="ECO:0000259" key="3">
    <source>
        <dbReference type="PROSITE" id="PS50994"/>
    </source>
</evidence>
<reference evidence="4" key="2">
    <citation type="submission" date="2022-01" db="EMBL/GenBank/DDBJ databases">
        <authorList>
            <person name="Yamashiro T."/>
            <person name="Shiraishi A."/>
            <person name="Satake H."/>
            <person name="Nakayama K."/>
        </authorList>
    </citation>
    <scope>NUCLEOTIDE SEQUENCE</scope>
</reference>
<proteinExistence type="predicted"/>
<feature type="compositionally biased region" description="Polar residues" evidence="2">
    <location>
        <begin position="1"/>
        <end position="21"/>
    </location>
</feature>
<dbReference type="PROSITE" id="PS50994">
    <property type="entry name" value="INTEGRASE"/>
    <property type="match status" value="1"/>
</dbReference>
<dbReference type="InterPro" id="IPR054722">
    <property type="entry name" value="PolX-like_BBD"/>
</dbReference>
<reference evidence="4" key="1">
    <citation type="journal article" date="2022" name="Int. J. Mol. Sci.">
        <title>Draft Genome of Tanacetum Coccineum: Genomic Comparison of Closely Related Tanacetum-Family Plants.</title>
        <authorList>
            <person name="Yamashiro T."/>
            <person name="Shiraishi A."/>
            <person name="Nakayama K."/>
            <person name="Satake H."/>
        </authorList>
    </citation>
    <scope>NUCLEOTIDE SEQUENCE</scope>
</reference>
<comment type="caution">
    <text evidence="4">The sequence shown here is derived from an EMBL/GenBank/DDBJ whole genome shotgun (WGS) entry which is preliminary data.</text>
</comment>
<dbReference type="SUPFAM" id="SSF53098">
    <property type="entry name" value="Ribonuclease H-like"/>
    <property type="match status" value="1"/>
</dbReference>
<dbReference type="Pfam" id="PF00665">
    <property type="entry name" value="rve"/>
    <property type="match status" value="1"/>
</dbReference>
<dbReference type="EMBL" id="BQNB010008636">
    <property type="protein sequence ID" value="GJS52166.1"/>
    <property type="molecule type" value="Genomic_DNA"/>
</dbReference>
<keyword evidence="5" id="KW-1185">Reference proteome</keyword>
<protein>
    <submittedName>
        <fullName evidence="4">Retrovirus-related pol polyprotein from transposon TNT 1-94</fullName>
    </submittedName>
</protein>
<evidence type="ECO:0000313" key="5">
    <source>
        <dbReference type="Proteomes" id="UP001151760"/>
    </source>
</evidence>
<dbReference type="Gene3D" id="3.30.420.10">
    <property type="entry name" value="Ribonuclease H-like superfamily/Ribonuclease H"/>
    <property type="match status" value="1"/>
</dbReference>
<evidence type="ECO:0000256" key="1">
    <source>
        <dbReference type="ARBA" id="ARBA00022670"/>
    </source>
</evidence>
<accession>A0ABQ4WH36</accession>
<dbReference type="InterPro" id="IPR025724">
    <property type="entry name" value="GAG-pre-integrase_dom"/>
</dbReference>
<dbReference type="Pfam" id="PF22936">
    <property type="entry name" value="Pol_BBD"/>
    <property type="match status" value="1"/>
</dbReference>
<dbReference type="InterPro" id="IPR012337">
    <property type="entry name" value="RNaseH-like_sf"/>
</dbReference>